<keyword evidence="3" id="KW-1185">Reference proteome</keyword>
<dbReference type="RefSeq" id="WP_238977278.1">
    <property type="nucleotide sequence ID" value="NZ_JABFUC010000007.1"/>
</dbReference>
<proteinExistence type="predicted"/>
<gene>
    <name evidence="2" type="ORF">HOP52_10210</name>
</gene>
<dbReference type="InterPro" id="IPR021516">
    <property type="entry name" value="DUF3179"/>
</dbReference>
<sequence>MTSWPSLPLALTLLLSPLASALAGPPAERPPAVPLAYSLEEFRNEIRAGGPGKDGIPSIDRPRFQPAAQASLAPGDRVVGVYHNGVARAYPQRILVWHEIVNDELGGEPVSITYCPLTGTALGFKRGGTELGVSGRLVNSNLIMYDRATDSEWPQILGVAIDGPLEGHGLEEFRVVWTTWERWQARHPDSEVLTEQTGFVRNYQRDPYGSYNPLSGYYRPDSSRLFPVMHRDDRFAPKTEILGFRTRHGAAAITPEALAEDGVVELALGDSHYSVVHDPELATGWVFHNPDRLAIDERSLSFGPDGVSGAGIDSLEAVNAFEAMWFAWAAFYPDTVLYESGEAP</sequence>
<accession>A0ABS9P8P3</accession>
<evidence type="ECO:0000313" key="3">
    <source>
        <dbReference type="Proteomes" id="UP000814385"/>
    </source>
</evidence>
<feature type="signal peptide" evidence="1">
    <location>
        <begin position="1"/>
        <end position="21"/>
    </location>
</feature>
<organism evidence="2 3">
    <name type="scientific">Billgrantia campisalis</name>
    <dbReference type="NCBI Taxonomy" id="74661"/>
    <lineage>
        <taxon>Bacteria</taxon>
        <taxon>Pseudomonadati</taxon>
        <taxon>Pseudomonadota</taxon>
        <taxon>Gammaproteobacteria</taxon>
        <taxon>Oceanospirillales</taxon>
        <taxon>Halomonadaceae</taxon>
        <taxon>Billgrantia</taxon>
    </lineage>
</organism>
<dbReference type="Pfam" id="PF11376">
    <property type="entry name" value="DUF3179"/>
    <property type="match status" value="1"/>
</dbReference>
<dbReference type="Proteomes" id="UP000814385">
    <property type="component" value="Unassembled WGS sequence"/>
</dbReference>
<feature type="chain" id="PRO_5046823992" evidence="1">
    <location>
        <begin position="22"/>
        <end position="344"/>
    </location>
</feature>
<name>A0ABS9P8P3_9GAMM</name>
<comment type="caution">
    <text evidence="2">The sequence shown here is derived from an EMBL/GenBank/DDBJ whole genome shotgun (WGS) entry which is preliminary data.</text>
</comment>
<protein>
    <submittedName>
        <fullName evidence="2">DUF3179 domain-containing protein</fullName>
    </submittedName>
</protein>
<keyword evidence="1" id="KW-0732">Signal</keyword>
<evidence type="ECO:0000256" key="1">
    <source>
        <dbReference type="SAM" id="SignalP"/>
    </source>
</evidence>
<evidence type="ECO:0000313" key="2">
    <source>
        <dbReference type="EMBL" id="MCG6658128.1"/>
    </source>
</evidence>
<reference evidence="2 3" key="1">
    <citation type="submission" date="2020-05" db="EMBL/GenBank/DDBJ databases">
        <title>Comparative genomic analysis of denitrifying bacteria from Halomonas genus.</title>
        <authorList>
            <person name="Wang L."/>
            <person name="Shao Z."/>
        </authorList>
    </citation>
    <scope>NUCLEOTIDE SEQUENCE [LARGE SCALE GENOMIC DNA]</scope>
    <source>
        <strain evidence="2 3">A4</strain>
    </source>
</reference>
<dbReference type="EMBL" id="JABFUC010000007">
    <property type="protein sequence ID" value="MCG6658128.1"/>
    <property type="molecule type" value="Genomic_DNA"/>
</dbReference>